<dbReference type="Gene3D" id="3.40.190.10">
    <property type="entry name" value="Periplasmic binding protein-like II"/>
    <property type="match status" value="2"/>
</dbReference>
<evidence type="ECO:0008006" key="3">
    <source>
        <dbReference type="Google" id="ProtNLM"/>
    </source>
</evidence>
<keyword evidence="2" id="KW-1185">Reference proteome</keyword>
<sequence>MLGPGLILRPDIIAVDTTDNVVTQVQQTAGSIGYVDLKTAQDHIAESQFKIIKIDNAEASLDNIKTDRYRFWAVEYMYTPKDSSALATSFVSYVKKKVKDEKYYLSYDDVPASILRKHL</sequence>
<dbReference type="InterPro" id="IPR050811">
    <property type="entry name" value="Phosphate_ABC_transporter"/>
</dbReference>
<protein>
    <recommendedName>
        <fullName evidence="3">PBP domain-containing protein</fullName>
    </recommendedName>
</protein>
<name>A0A402APT0_9CHLR</name>
<dbReference type="PANTHER" id="PTHR30570">
    <property type="entry name" value="PERIPLASMIC PHOSPHATE BINDING COMPONENT OF PHOSPHATE ABC TRANSPORTER"/>
    <property type="match status" value="1"/>
</dbReference>
<proteinExistence type="predicted"/>
<evidence type="ECO:0000313" key="1">
    <source>
        <dbReference type="EMBL" id="GCE21173.1"/>
    </source>
</evidence>
<accession>A0A402APT0</accession>
<organism evidence="1 2">
    <name type="scientific">Dictyobacter kobayashii</name>
    <dbReference type="NCBI Taxonomy" id="2014872"/>
    <lineage>
        <taxon>Bacteria</taxon>
        <taxon>Bacillati</taxon>
        <taxon>Chloroflexota</taxon>
        <taxon>Ktedonobacteria</taxon>
        <taxon>Ktedonobacterales</taxon>
        <taxon>Dictyobacteraceae</taxon>
        <taxon>Dictyobacter</taxon>
    </lineage>
</organism>
<dbReference type="RefSeq" id="WP_136625272.1">
    <property type="nucleotide sequence ID" value="NZ_BIFS01000001.1"/>
</dbReference>
<evidence type="ECO:0000313" key="2">
    <source>
        <dbReference type="Proteomes" id="UP000287188"/>
    </source>
</evidence>
<reference evidence="2" key="1">
    <citation type="submission" date="2018-12" db="EMBL/GenBank/DDBJ databases">
        <title>Tengunoibacter tsumagoiensis gen. nov., sp. nov., Dictyobacter kobayashii sp. nov., D. alpinus sp. nov., and D. joshuensis sp. nov. and description of Dictyobacteraceae fam. nov. within the order Ktedonobacterales isolated from Tengu-no-mugimeshi.</title>
        <authorList>
            <person name="Wang C.M."/>
            <person name="Zheng Y."/>
            <person name="Sakai Y."/>
            <person name="Toyoda A."/>
            <person name="Minakuchi Y."/>
            <person name="Abe K."/>
            <person name="Yokota A."/>
            <person name="Yabe S."/>
        </authorList>
    </citation>
    <scope>NUCLEOTIDE SEQUENCE [LARGE SCALE GENOMIC DNA]</scope>
    <source>
        <strain evidence="2">Uno11</strain>
    </source>
</reference>
<dbReference type="AlphaFoldDB" id="A0A402APT0"/>
<dbReference type="OrthoDB" id="9790048at2"/>
<dbReference type="Proteomes" id="UP000287188">
    <property type="component" value="Unassembled WGS sequence"/>
</dbReference>
<dbReference type="SUPFAM" id="SSF53850">
    <property type="entry name" value="Periplasmic binding protein-like II"/>
    <property type="match status" value="1"/>
</dbReference>
<dbReference type="EMBL" id="BIFS01000001">
    <property type="protein sequence ID" value="GCE21173.1"/>
    <property type="molecule type" value="Genomic_DNA"/>
</dbReference>
<comment type="caution">
    <text evidence="1">The sequence shown here is derived from an EMBL/GenBank/DDBJ whole genome shotgun (WGS) entry which is preliminary data.</text>
</comment>
<gene>
    <name evidence="1" type="ORF">KDK_49730</name>
</gene>
<dbReference type="PANTHER" id="PTHR30570:SF1">
    <property type="entry name" value="PHOSPHATE-BINDING PROTEIN PSTS"/>
    <property type="match status" value="1"/>
</dbReference>